<protein>
    <submittedName>
        <fullName evidence="2">Uncharacterized protein</fullName>
    </submittedName>
</protein>
<evidence type="ECO:0000313" key="3">
    <source>
        <dbReference type="Proteomes" id="UP001454036"/>
    </source>
</evidence>
<feature type="region of interest" description="Disordered" evidence="1">
    <location>
        <begin position="1"/>
        <end position="24"/>
    </location>
</feature>
<reference evidence="2 3" key="1">
    <citation type="submission" date="2024-01" db="EMBL/GenBank/DDBJ databases">
        <title>The complete chloroplast genome sequence of Lithospermum erythrorhizon: insights into the phylogenetic relationship among Boraginaceae species and the maternal lineages of purple gromwells.</title>
        <authorList>
            <person name="Okada T."/>
            <person name="Watanabe K."/>
        </authorList>
    </citation>
    <scope>NUCLEOTIDE SEQUENCE [LARGE SCALE GENOMIC DNA]</scope>
</reference>
<evidence type="ECO:0000256" key="1">
    <source>
        <dbReference type="SAM" id="MobiDB-lite"/>
    </source>
</evidence>
<sequence length="171" mass="20339">MMNHPTTRRRCPDKLCRGQGHLKTRGTSGSISSLFLMNIGEKEVPVELSRDPVSPQSLKTEFMYQVIPQWKRTLERRDHRLGCTPTEENMVNLQSLKAKFMYKVISQRERTLEEKIDLGMHRYIFEETIWDNDGKTDPGHNSEVARILNKHPDKWVYWYIYEQTLWKECRP</sequence>
<comment type="caution">
    <text evidence="2">The sequence shown here is derived from an EMBL/GenBank/DDBJ whole genome shotgun (WGS) entry which is preliminary data.</text>
</comment>
<dbReference type="EMBL" id="BAABME010005520">
    <property type="protein sequence ID" value="GAA0165872.1"/>
    <property type="molecule type" value="Genomic_DNA"/>
</dbReference>
<keyword evidence="3" id="KW-1185">Reference proteome</keyword>
<gene>
    <name evidence="2" type="ORF">LIER_21162</name>
</gene>
<organism evidence="2 3">
    <name type="scientific">Lithospermum erythrorhizon</name>
    <name type="common">Purple gromwell</name>
    <name type="synonym">Lithospermum officinale var. erythrorhizon</name>
    <dbReference type="NCBI Taxonomy" id="34254"/>
    <lineage>
        <taxon>Eukaryota</taxon>
        <taxon>Viridiplantae</taxon>
        <taxon>Streptophyta</taxon>
        <taxon>Embryophyta</taxon>
        <taxon>Tracheophyta</taxon>
        <taxon>Spermatophyta</taxon>
        <taxon>Magnoliopsida</taxon>
        <taxon>eudicotyledons</taxon>
        <taxon>Gunneridae</taxon>
        <taxon>Pentapetalae</taxon>
        <taxon>asterids</taxon>
        <taxon>lamiids</taxon>
        <taxon>Boraginales</taxon>
        <taxon>Boraginaceae</taxon>
        <taxon>Boraginoideae</taxon>
        <taxon>Lithospermeae</taxon>
        <taxon>Lithospermum</taxon>
    </lineage>
</organism>
<accession>A0AAV3QSD3</accession>
<dbReference type="Proteomes" id="UP001454036">
    <property type="component" value="Unassembled WGS sequence"/>
</dbReference>
<proteinExistence type="predicted"/>
<dbReference type="AlphaFoldDB" id="A0AAV3QSD3"/>
<name>A0AAV3QSD3_LITER</name>
<evidence type="ECO:0000313" key="2">
    <source>
        <dbReference type="EMBL" id="GAA0165872.1"/>
    </source>
</evidence>